<dbReference type="Proteomes" id="UP000053660">
    <property type="component" value="Unassembled WGS sequence"/>
</dbReference>
<reference evidence="2 3" key="1">
    <citation type="submission" date="2014-03" db="EMBL/GenBank/DDBJ databases">
        <title>Draft genome of the hookworm Oesophagostomum dentatum.</title>
        <authorList>
            <person name="Mitreva M."/>
        </authorList>
    </citation>
    <scope>NUCLEOTIDE SEQUENCE [LARGE SCALE GENOMIC DNA]</scope>
    <source>
        <strain evidence="2 3">OD-Hann</strain>
    </source>
</reference>
<evidence type="ECO:0000256" key="1">
    <source>
        <dbReference type="SAM" id="SignalP"/>
    </source>
</evidence>
<evidence type="ECO:0000313" key="2">
    <source>
        <dbReference type="EMBL" id="KHJ91078.1"/>
    </source>
</evidence>
<dbReference type="EMBL" id="KN552357">
    <property type="protein sequence ID" value="KHJ91078.1"/>
    <property type="molecule type" value="Genomic_DNA"/>
</dbReference>
<protein>
    <submittedName>
        <fullName evidence="2">Uncharacterized protein</fullName>
    </submittedName>
</protein>
<accession>A0A0B1T0K1</accession>
<name>A0A0B1T0K1_OESDE</name>
<evidence type="ECO:0000313" key="3">
    <source>
        <dbReference type="Proteomes" id="UP000053660"/>
    </source>
</evidence>
<proteinExistence type="predicted"/>
<feature type="chain" id="PRO_5002081841" evidence="1">
    <location>
        <begin position="20"/>
        <end position="40"/>
    </location>
</feature>
<dbReference type="AlphaFoldDB" id="A0A0B1T0K1"/>
<gene>
    <name evidence="2" type="ORF">OESDEN_09061</name>
</gene>
<keyword evidence="1" id="KW-0732">Signal</keyword>
<organism evidence="2 3">
    <name type="scientific">Oesophagostomum dentatum</name>
    <name type="common">Nodular worm</name>
    <dbReference type="NCBI Taxonomy" id="61180"/>
    <lineage>
        <taxon>Eukaryota</taxon>
        <taxon>Metazoa</taxon>
        <taxon>Ecdysozoa</taxon>
        <taxon>Nematoda</taxon>
        <taxon>Chromadorea</taxon>
        <taxon>Rhabditida</taxon>
        <taxon>Rhabditina</taxon>
        <taxon>Rhabditomorpha</taxon>
        <taxon>Strongyloidea</taxon>
        <taxon>Strongylidae</taxon>
        <taxon>Oesophagostomum</taxon>
    </lineage>
</organism>
<keyword evidence="3" id="KW-1185">Reference proteome</keyword>
<sequence length="40" mass="4628">MSLQQWLLIFAAFLAYALALICYEEDRLQGALSFDYDVLL</sequence>
<feature type="signal peptide" evidence="1">
    <location>
        <begin position="1"/>
        <end position="19"/>
    </location>
</feature>